<dbReference type="Pfam" id="PF07730">
    <property type="entry name" value="HisKA_3"/>
    <property type="match status" value="1"/>
</dbReference>
<dbReference type="CDD" id="cd16917">
    <property type="entry name" value="HATPase_UhpB-NarQ-NarX-like"/>
    <property type="match status" value="1"/>
</dbReference>
<gene>
    <name evidence="5" type="ORF">A2Y75_02050</name>
</gene>
<organism evidence="5 6">
    <name type="scientific">Candidatus Solincola sediminis</name>
    <dbReference type="NCBI Taxonomy" id="1797199"/>
    <lineage>
        <taxon>Bacteria</taxon>
        <taxon>Bacillati</taxon>
        <taxon>Actinomycetota</taxon>
        <taxon>Candidatus Geothermincolia</taxon>
        <taxon>Candidatus Geothermincolales</taxon>
        <taxon>Candidatus Geothermincolaceae</taxon>
        <taxon>Candidatus Solincola</taxon>
    </lineage>
</organism>
<evidence type="ECO:0000256" key="2">
    <source>
        <dbReference type="ARBA" id="ARBA00022777"/>
    </source>
</evidence>
<keyword evidence="2" id="KW-0418">Kinase</keyword>
<evidence type="ECO:0000256" key="1">
    <source>
        <dbReference type="ARBA" id="ARBA00022679"/>
    </source>
</evidence>
<dbReference type="GO" id="GO:0000155">
    <property type="term" value="F:phosphorelay sensor kinase activity"/>
    <property type="evidence" value="ECO:0007669"/>
    <property type="project" value="InterPro"/>
</dbReference>
<accession>A0A1F2WT85</accession>
<dbReference type="PANTHER" id="PTHR24421">
    <property type="entry name" value="NITRATE/NITRITE SENSOR PROTEIN NARX-RELATED"/>
    <property type="match status" value="1"/>
</dbReference>
<dbReference type="InterPro" id="IPR018771">
    <property type="entry name" value="PocR_dom"/>
</dbReference>
<evidence type="ECO:0000313" key="6">
    <source>
        <dbReference type="Proteomes" id="UP000177876"/>
    </source>
</evidence>
<dbReference type="Gene3D" id="1.20.5.1930">
    <property type="match status" value="1"/>
</dbReference>
<reference evidence="5 6" key="1">
    <citation type="journal article" date="2016" name="Nat. Commun.">
        <title>Thousands of microbial genomes shed light on interconnected biogeochemical processes in an aquifer system.</title>
        <authorList>
            <person name="Anantharaman K."/>
            <person name="Brown C.T."/>
            <person name="Hug L.A."/>
            <person name="Sharon I."/>
            <person name="Castelle C.J."/>
            <person name="Probst A.J."/>
            <person name="Thomas B.C."/>
            <person name="Singh A."/>
            <person name="Wilkins M.J."/>
            <person name="Karaoz U."/>
            <person name="Brodie E.L."/>
            <person name="Williams K.H."/>
            <person name="Hubbard S.S."/>
            <person name="Banfield J.F."/>
        </authorList>
    </citation>
    <scope>NUCLEOTIDE SEQUENCE [LARGE SCALE GENOMIC DNA]</scope>
</reference>
<protein>
    <recommendedName>
        <fullName evidence="4">Histidine kinase/HSP90-like ATPase domain-containing protein</fullName>
    </recommendedName>
</protein>
<dbReference type="InterPro" id="IPR011712">
    <property type="entry name" value="Sig_transdc_His_kin_sub3_dim/P"/>
</dbReference>
<dbReference type="Pfam" id="PF02518">
    <property type="entry name" value="HATPase_c"/>
    <property type="match status" value="1"/>
</dbReference>
<proteinExistence type="predicted"/>
<comment type="caution">
    <text evidence="5">The sequence shown here is derived from an EMBL/GenBank/DDBJ whole genome shotgun (WGS) entry which is preliminary data.</text>
</comment>
<dbReference type="Proteomes" id="UP000177876">
    <property type="component" value="Unassembled WGS sequence"/>
</dbReference>
<dbReference type="InterPro" id="IPR050482">
    <property type="entry name" value="Sensor_HK_TwoCompSys"/>
</dbReference>
<dbReference type="Gene3D" id="3.30.565.10">
    <property type="entry name" value="Histidine kinase-like ATPase, C-terminal domain"/>
    <property type="match status" value="1"/>
</dbReference>
<sequence>MILVGENMAQKLLDKFTAKLLINPESPIRPALDLLDEGSVLKIRAPGSCAAIEKRSGGIFEIESETATPLFEIRFLDSEDIPVFLEIKSAIEFGELFQAMVREGKLKLDLLMSFLDLWDKGVGFFLKEIGVLSAPSGYADLIKPLQLREIAFTEILDVKYLQQLVDELARIIGVRLWILDMNSMPVAVSTTGGEHCQLIIDSLEGVMRCYGSSIGGLTELKKAMAPKVRICHAGFICFDAPLILGGEMVGMISGDASLTEVPDKEYFRELAIELGIEPEPLIESLEKVRCVDIAEVEFLLSVVNAIAQVVSEMSFKQYQLSDLSKELSRKNVELKALFQAITEIQERERASIARDLHDDTGQNLTNALVNLEMALGEAASNPDLGAHLESASISISSVLKQLHDLSASLHPPLLDDLGLTEALHNLVRRMNGDHGIEFKLMARGEETELPSEVKINLYRIAQEGLSNVLKHSGATKAMVYFYISEEGVDLMIADNGKGIQGSIEDDGGVHLGFVNMRERAEQIGGIFERLPSEFGLTLSIHIPRQERAPV</sequence>
<keyword evidence="3" id="KW-0902">Two-component regulatory system</keyword>
<dbReference type="Pfam" id="PF10114">
    <property type="entry name" value="PocR"/>
    <property type="match status" value="1"/>
</dbReference>
<evidence type="ECO:0000313" key="5">
    <source>
        <dbReference type="EMBL" id="OFW60091.1"/>
    </source>
</evidence>
<dbReference type="STRING" id="1797197.A2Y75_02050"/>
<dbReference type="InterPro" id="IPR036890">
    <property type="entry name" value="HATPase_C_sf"/>
</dbReference>
<dbReference type="SMART" id="SM00387">
    <property type="entry name" value="HATPase_c"/>
    <property type="match status" value="1"/>
</dbReference>
<evidence type="ECO:0000256" key="3">
    <source>
        <dbReference type="ARBA" id="ARBA00023012"/>
    </source>
</evidence>
<dbReference type="AlphaFoldDB" id="A0A1F2WT85"/>
<dbReference type="InterPro" id="IPR003594">
    <property type="entry name" value="HATPase_dom"/>
</dbReference>
<evidence type="ECO:0000259" key="4">
    <source>
        <dbReference type="SMART" id="SM00387"/>
    </source>
</evidence>
<dbReference type="GO" id="GO:0046983">
    <property type="term" value="F:protein dimerization activity"/>
    <property type="evidence" value="ECO:0007669"/>
    <property type="project" value="InterPro"/>
</dbReference>
<name>A0A1F2WT85_9ACTN</name>
<dbReference type="GO" id="GO:0016020">
    <property type="term" value="C:membrane"/>
    <property type="evidence" value="ECO:0007669"/>
    <property type="project" value="InterPro"/>
</dbReference>
<dbReference type="EMBL" id="MELK01000006">
    <property type="protein sequence ID" value="OFW60091.1"/>
    <property type="molecule type" value="Genomic_DNA"/>
</dbReference>
<keyword evidence="1" id="KW-0808">Transferase</keyword>
<feature type="domain" description="Histidine kinase/HSP90-like ATPase" evidence="4">
    <location>
        <begin position="452"/>
        <end position="546"/>
    </location>
</feature>
<dbReference type="SUPFAM" id="SSF55874">
    <property type="entry name" value="ATPase domain of HSP90 chaperone/DNA topoisomerase II/histidine kinase"/>
    <property type="match status" value="1"/>
</dbReference>